<evidence type="ECO:0000313" key="3">
    <source>
        <dbReference type="EMBL" id="SJZ85506.1"/>
    </source>
</evidence>
<organism evidence="3 4">
    <name type="scientific">Carboxydocella sporoproducens DSM 16521</name>
    <dbReference type="NCBI Taxonomy" id="1121270"/>
    <lineage>
        <taxon>Bacteria</taxon>
        <taxon>Bacillati</taxon>
        <taxon>Bacillota</taxon>
        <taxon>Clostridia</taxon>
        <taxon>Eubacteriales</taxon>
        <taxon>Clostridiales Family XVI. Incertae Sedis</taxon>
        <taxon>Carboxydocella</taxon>
    </lineage>
</organism>
<dbReference type="Proteomes" id="UP000189933">
    <property type="component" value="Unassembled WGS sequence"/>
</dbReference>
<keyword evidence="1" id="KW-0677">Repeat</keyword>
<name>A0A1T4P2L2_9FIRM</name>
<evidence type="ECO:0000256" key="1">
    <source>
        <dbReference type="ARBA" id="ARBA00022737"/>
    </source>
</evidence>
<sequence>MRKNRILALSFLLIMAGLGLSKSGWARPGDAADPLVTKSYVMKVISENFNPMAQTLASVDSKLDDLLQRTVSAQKQLVPFSDVYQAEYSPAIARIYHLGLIKGYPDGTFRPNGPISRSEMATLLVRAKKLALTTRKIYFKDVYSGYWAYQYIATAKLSGLVTGYPDNTFRPTRQVTRGEAAALIYRAYAKSLIAVQSAPKYSDMTKHWARPYVDYLTKAGVIPVEAGGKFNPDAPATRLWVVEALAKLQ</sequence>
<dbReference type="RefSeq" id="WP_078665205.1">
    <property type="nucleotide sequence ID" value="NZ_FUXM01000009.1"/>
</dbReference>
<dbReference type="AlphaFoldDB" id="A0A1T4P2L2"/>
<accession>A0A1T4P2L2</accession>
<dbReference type="OrthoDB" id="174569at2"/>
<dbReference type="InterPro" id="IPR051465">
    <property type="entry name" value="Cell_Envelope_Struct_Comp"/>
</dbReference>
<keyword evidence="4" id="KW-1185">Reference proteome</keyword>
<dbReference type="PANTHER" id="PTHR43308">
    <property type="entry name" value="OUTER MEMBRANE PROTEIN ALPHA-RELATED"/>
    <property type="match status" value="1"/>
</dbReference>
<feature type="domain" description="SLH" evidence="2">
    <location>
        <begin position="135"/>
        <end position="198"/>
    </location>
</feature>
<dbReference type="InterPro" id="IPR001119">
    <property type="entry name" value="SLH_dom"/>
</dbReference>
<reference evidence="4" key="1">
    <citation type="submission" date="2017-02" db="EMBL/GenBank/DDBJ databases">
        <authorList>
            <person name="Varghese N."/>
            <person name="Submissions S."/>
        </authorList>
    </citation>
    <scope>NUCLEOTIDE SEQUENCE [LARGE SCALE GENOMIC DNA]</scope>
    <source>
        <strain evidence="4">DSM 16521</strain>
    </source>
</reference>
<dbReference type="Pfam" id="PF00395">
    <property type="entry name" value="SLH"/>
    <property type="match status" value="3"/>
</dbReference>
<dbReference type="EMBL" id="FUXM01000009">
    <property type="protein sequence ID" value="SJZ85506.1"/>
    <property type="molecule type" value="Genomic_DNA"/>
</dbReference>
<dbReference type="PANTHER" id="PTHR43308:SF5">
    <property type="entry name" value="S-LAYER PROTEIN _ PEPTIDOGLYCAN ENDO-BETA-N-ACETYLGLUCOSAMINIDASE"/>
    <property type="match status" value="1"/>
</dbReference>
<evidence type="ECO:0000313" key="4">
    <source>
        <dbReference type="Proteomes" id="UP000189933"/>
    </source>
</evidence>
<proteinExistence type="predicted"/>
<dbReference type="PROSITE" id="PS51272">
    <property type="entry name" value="SLH"/>
    <property type="match status" value="3"/>
</dbReference>
<feature type="domain" description="SLH" evidence="2">
    <location>
        <begin position="75"/>
        <end position="134"/>
    </location>
</feature>
<evidence type="ECO:0000259" key="2">
    <source>
        <dbReference type="PROSITE" id="PS51272"/>
    </source>
</evidence>
<feature type="domain" description="SLH" evidence="2">
    <location>
        <begin position="199"/>
        <end position="249"/>
    </location>
</feature>
<protein>
    <submittedName>
        <fullName evidence="3">S-layer homology domain-containing protein</fullName>
    </submittedName>
</protein>
<gene>
    <name evidence="3" type="ORF">SAMN02745885_01121</name>
</gene>